<dbReference type="Pfam" id="PF00550">
    <property type="entry name" value="PP-binding"/>
    <property type="match status" value="1"/>
</dbReference>
<dbReference type="Pfam" id="PF00501">
    <property type="entry name" value="AMP-binding"/>
    <property type="match status" value="1"/>
</dbReference>
<dbReference type="InterPro" id="IPR001242">
    <property type="entry name" value="Condensation_dom"/>
</dbReference>
<dbReference type="InterPro" id="IPR000873">
    <property type="entry name" value="AMP-dep_synth/lig_dom"/>
</dbReference>
<dbReference type="Pfam" id="PF13193">
    <property type="entry name" value="AMP-binding_C"/>
    <property type="match status" value="1"/>
</dbReference>
<accession>A0A4R6S0V0</accession>
<organism evidence="5 6">
    <name type="scientific">Labedaea rhizosphaerae</name>
    <dbReference type="NCBI Taxonomy" id="598644"/>
    <lineage>
        <taxon>Bacteria</taxon>
        <taxon>Bacillati</taxon>
        <taxon>Actinomycetota</taxon>
        <taxon>Actinomycetes</taxon>
        <taxon>Pseudonocardiales</taxon>
        <taxon>Pseudonocardiaceae</taxon>
        <taxon>Labedaea</taxon>
    </lineage>
</organism>
<evidence type="ECO:0000313" key="6">
    <source>
        <dbReference type="Proteomes" id="UP000295444"/>
    </source>
</evidence>
<dbReference type="Gene3D" id="3.30.559.10">
    <property type="entry name" value="Chloramphenicol acetyltransferase-like domain"/>
    <property type="match status" value="1"/>
</dbReference>
<dbReference type="InterPro" id="IPR025110">
    <property type="entry name" value="AMP-bd_C"/>
</dbReference>
<dbReference type="SMART" id="SM00823">
    <property type="entry name" value="PKS_PP"/>
    <property type="match status" value="1"/>
</dbReference>
<dbReference type="AlphaFoldDB" id="A0A4R6S0V0"/>
<dbReference type="CDD" id="cd05930">
    <property type="entry name" value="A_NRPS"/>
    <property type="match status" value="1"/>
</dbReference>
<name>A0A4R6S0V0_LABRH</name>
<proteinExistence type="predicted"/>
<evidence type="ECO:0000259" key="4">
    <source>
        <dbReference type="PROSITE" id="PS50075"/>
    </source>
</evidence>
<dbReference type="RefSeq" id="WP_208115883.1">
    <property type="nucleotide sequence ID" value="NZ_SNXZ01000007.1"/>
</dbReference>
<dbReference type="InterPro" id="IPR036736">
    <property type="entry name" value="ACP-like_sf"/>
</dbReference>
<sequence length="1064" mass="113741">MTAVDIPAADLRDGEPETVLAITESQRGLLVVDSMVSARQIYNQTMRFDLDPARCAVPLDAACVTRVLTALVAVQPALRQVFTLRPQVSARLLPVPGAAELPLRVHTVPGADYDGVLAQVGAEIGRAPFDLATGPVFRCAAVLAEDGRAASILLCAHHIVGDGLSMVPIMRDLATLLDGTLDPADTDALLALDASRTKGLVKELAAQHRAAGAEATAQKADAWAERLRMVPPLVLYPRPNRPQQTDFRGDRVSFTVDGALAERFTAACKRAGVSPFVLLTGVYSAVLARHGGVDKVLIGSPFAARRTIASFDLCGFFVNTLPITAEVDWARTVDEHLAAVRGEIDFCRASVDVPFTQLVSRVQPERTNDRNPLFSAMLAMQNTADNADGGPVAEVHEPANGTAKFDLWLGATPTRHGWLLELEYDRALIPARVAHDLLVSLRTALRRAITDGDLRLADLFDHASAAPSLRHDGRPATPAAPTITEWFEQTAERHPDRIAVSDPDGELTYRELAEQAGRLATGLAERGIGPGDVVGMRLDGLHDVVPTILAVLRRGAAYLPLETGLPVERLAGMVARAGCRLAVGEPIEGVPVPAVPLADLSGDARIAPSQARPDAGVYVLFTSGSTGRPKGVLMGQRSLLNLAAWQQGALDMSTDTRFLQFAPAGFDVSFQEIVPVLLGGGTVVSRRPADRRDMPAVLRRVADTAVTHVFLPAAALRSFVQCAARQRVHLPALRYLCVSGEQLLTDDEIRAFFVEHPQCELVNLYGPTEAQAVTTHRLHGDDPVWPTHVPIGTAMPGVATYVVDQTGHLAPYGVAGDLFIGGIAPAEGYINDPERTAAAFLPDHFGGNGVMYRTGDQVVRDEHDVLTYLGRGDTQVKIRGHRVELGELEAVANAVPGVRASVAVVRGDAQTRELVLFVVAEPDAELDTDGLRAVCARRLPPHMLPARIFDLDAVPLSATGKTDRKALTALADQLVAEQLTAPAPAAAAPADDLTAELCALWAKVLSVPVVDPDTPVMQYGGHSLVIVQVLGEVQQRYQVTVQVIDFLRAPTVATLAALIREATR</sequence>
<reference evidence="5 6" key="1">
    <citation type="submission" date="2019-03" db="EMBL/GenBank/DDBJ databases">
        <title>Genomic Encyclopedia of Type Strains, Phase IV (KMG-IV): sequencing the most valuable type-strain genomes for metagenomic binning, comparative biology and taxonomic classification.</title>
        <authorList>
            <person name="Goeker M."/>
        </authorList>
    </citation>
    <scope>NUCLEOTIDE SEQUENCE [LARGE SCALE GENOMIC DNA]</scope>
    <source>
        <strain evidence="5 6">DSM 45361</strain>
    </source>
</reference>
<keyword evidence="3" id="KW-0597">Phosphoprotein</keyword>
<dbReference type="InterPro" id="IPR020845">
    <property type="entry name" value="AMP-binding_CS"/>
</dbReference>
<evidence type="ECO:0000256" key="1">
    <source>
        <dbReference type="ARBA" id="ARBA00001957"/>
    </source>
</evidence>
<dbReference type="InterPro" id="IPR009081">
    <property type="entry name" value="PP-bd_ACP"/>
</dbReference>
<evidence type="ECO:0000313" key="5">
    <source>
        <dbReference type="EMBL" id="TDP92853.1"/>
    </source>
</evidence>
<evidence type="ECO:0000256" key="3">
    <source>
        <dbReference type="ARBA" id="ARBA00022553"/>
    </source>
</evidence>
<dbReference type="GO" id="GO:0008610">
    <property type="term" value="P:lipid biosynthetic process"/>
    <property type="evidence" value="ECO:0007669"/>
    <property type="project" value="UniProtKB-ARBA"/>
</dbReference>
<comment type="cofactor">
    <cofactor evidence="1">
        <name>pantetheine 4'-phosphate</name>
        <dbReference type="ChEBI" id="CHEBI:47942"/>
    </cofactor>
</comment>
<dbReference type="GO" id="GO:0031177">
    <property type="term" value="F:phosphopantetheine binding"/>
    <property type="evidence" value="ECO:0007669"/>
    <property type="project" value="InterPro"/>
</dbReference>
<dbReference type="Proteomes" id="UP000295444">
    <property type="component" value="Unassembled WGS sequence"/>
</dbReference>
<dbReference type="InterPro" id="IPR045851">
    <property type="entry name" value="AMP-bd_C_sf"/>
</dbReference>
<dbReference type="PANTHER" id="PTHR45527:SF1">
    <property type="entry name" value="FATTY ACID SYNTHASE"/>
    <property type="match status" value="1"/>
</dbReference>
<evidence type="ECO:0000256" key="2">
    <source>
        <dbReference type="ARBA" id="ARBA00022450"/>
    </source>
</evidence>
<dbReference type="GO" id="GO:0044550">
    <property type="term" value="P:secondary metabolite biosynthetic process"/>
    <property type="evidence" value="ECO:0007669"/>
    <property type="project" value="TreeGrafter"/>
</dbReference>
<dbReference type="Gene3D" id="3.40.50.12780">
    <property type="entry name" value="N-terminal domain of ligase-like"/>
    <property type="match status" value="1"/>
</dbReference>
<dbReference type="GO" id="GO:0043041">
    <property type="term" value="P:amino acid activation for nonribosomal peptide biosynthetic process"/>
    <property type="evidence" value="ECO:0007669"/>
    <property type="project" value="TreeGrafter"/>
</dbReference>
<keyword evidence="6" id="KW-1185">Reference proteome</keyword>
<dbReference type="Pfam" id="PF00668">
    <property type="entry name" value="Condensation"/>
    <property type="match status" value="1"/>
</dbReference>
<protein>
    <submittedName>
        <fullName evidence="5">Amino acid adenylation domain-containing protein</fullName>
    </submittedName>
</protein>
<dbReference type="PROSITE" id="PS00455">
    <property type="entry name" value="AMP_BINDING"/>
    <property type="match status" value="1"/>
</dbReference>
<keyword evidence="2" id="KW-0596">Phosphopantetheine</keyword>
<dbReference type="EMBL" id="SNXZ01000007">
    <property type="protein sequence ID" value="TDP92853.1"/>
    <property type="molecule type" value="Genomic_DNA"/>
</dbReference>
<dbReference type="Gene3D" id="1.10.1200.10">
    <property type="entry name" value="ACP-like"/>
    <property type="match status" value="1"/>
</dbReference>
<dbReference type="InterPro" id="IPR042099">
    <property type="entry name" value="ANL_N_sf"/>
</dbReference>
<dbReference type="InterPro" id="IPR006162">
    <property type="entry name" value="Ppantetheine_attach_site"/>
</dbReference>
<dbReference type="Gene3D" id="3.30.300.30">
    <property type="match status" value="1"/>
</dbReference>
<dbReference type="NCBIfam" id="TIGR01733">
    <property type="entry name" value="AA-adenyl-dom"/>
    <property type="match status" value="1"/>
</dbReference>
<dbReference type="InterPro" id="IPR020806">
    <property type="entry name" value="PKS_PP-bd"/>
</dbReference>
<dbReference type="PANTHER" id="PTHR45527">
    <property type="entry name" value="NONRIBOSOMAL PEPTIDE SYNTHETASE"/>
    <property type="match status" value="1"/>
</dbReference>
<comment type="caution">
    <text evidence="5">The sequence shown here is derived from an EMBL/GenBank/DDBJ whole genome shotgun (WGS) entry which is preliminary data.</text>
</comment>
<dbReference type="GO" id="GO:0005737">
    <property type="term" value="C:cytoplasm"/>
    <property type="evidence" value="ECO:0007669"/>
    <property type="project" value="TreeGrafter"/>
</dbReference>
<dbReference type="InterPro" id="IPR023213">
    <property type="entry name" value="CAT-like_dom_sf"/>
</dbReference>
<dbReference type="Gene3D" id="3.30.559.30">
    <property type="entry name" value="Nonribosomal peptide synthetase, condensation domain"/>
    <property type="match status" value="1"/>
</dbReference>
<dbReference type="PROSITE" id="PS00012">
    <property type="entry name" value="PHOSPHOPANTETHEINE"/>
    <property type="match status" value="1"/>
</dbReference>
<dbReference type="SUPFAM" id="SSF52777">
    <property type="entry name" value="CoA-dependent acyltransferases"/>
    <property type="match status" value="2"/>
</dbReference>
<feature type="domain" description="Carrier" evidence="4">
    <location>
        <begin position="988"/>
        <end position="1063"/>
    </location>
</feature>
<gene>
    <name evidence="5" type="ORF">EV186_10768</name>
</gene>
<dbReference type="PROSITE" id="PS50075">
    <property type="entry name" value="CARRIER"/>
    <property type="match status" value="1"/>
</dbReference>
<dbReference type="SUPFAM" id="SSF56801">
    <property type="entry name" value="Acetyl-CoA synthetase-like"/>
    <property type="match status" value="1"/>
</dbReference>
<dbReference type="SUPFAM" id="SSF47336">
    <property type="entry name" value="ACP-like"/>
    <property type="match status" value="1"/>
</dbReference>
<dbReference type="GO" id="GO:0003824">
    <property type="term" value="F:catalytic activity"/>
    <property type="evidence" value="ECO:0007669"/>
    <property type="project" value="InterPro"/>
</dbReference>
<dbReference type="InterPro" id="IPR010071">
    <property type="entry name" value="AA_adenyl_dom"/>
</dbReference>